<evidence type="ECO:0000313" key="1">
    <source>
        <dbReference type="EMBL" id="CAI2769154.1"/>
    </source>
</evidence>
<dbReference type="EMBL" id="OX336425">
    <property type="protein sequence ID" value="CAI2769154.1"/>
    <property type="molecule type" value="Genomic_DNA"/>
</dbReference>
<protein>
    <submittedName>
        <fullName evidence="1">Virginiamycin B lyase</fullName>
        <ecNumber evidence="1">4.2.99.-</ecNumber>
    </submittedName>
</protein>
<dbReference type="AlphaFoldDB" id="A0A9W4TNA2"/>
<dbReference type="KEGG" id="fcs:TRV642_4507"/>
<dbReference type="Proteomes" id="UP001152749">
    <property type="component" value="Chromosome"/>
</dbReference>
<dbReference type="SUPFAM" id="SSF63829">
    <property type="entry name" value="Calcium-dependent phosphotriesterase"/>
    <property type="match status" value="1"/>
</dbReference>
<accession>A0A9W4TNA2</accession>
<dbReference type="Gene3D" id="2.120.10.30">
    <property type="entry name" value="TolB, C-terminal domain"/>
    <property type="match status" value="1"/>
</dbReference>
<dbReference type="InterPro" id="IPR011042">
    <property type="entry name" value="6-blade_b-propeller_TolB-like"/>
</dbReference>
<organism evidence="1 2">
    <name type="scientific">Flavobacterium collinsii</name>
    <dbReference type="NCBI Taxonomy" id="1114861"/>
    <lineage>
        <taxon>Bacteria</taxon>
        <taxon>Pseudomonadati</taxon>
        <taxon>Bacteroidota</taxon>
        <taxon>Flavobacteriia</taxon>
        <taxon>Flavobacteriales</taxon>
        <taxon>Flavobacteriaceae</taxon>
        <taxon>Flavobacterium</taxon>
    </lineage>
</organism>
<gene>
    <name evidence="1" type="primary">vgb</name>
    <name evidence="1" type="ORF">TRV642_4507</name>
</gene>
<dbReference type="RefSeq" id="WP_263361598.1">
    <property type="nucleotide sequence ID" value="NZ_OX336425.1"/>
</dbReference>
<dbReference type="EC" id="4.2.99.-" evidence="1"/>
<sequence length="1045" mass="109606">MATDRTNIGYKFENGDIPSQGDFQEVFNSFVHKDEDKANFQMVETGTDDQHYVTPALLRTGLQNIGIITGNSFMPLKEYFNNFIGTSLELKKPPVNFSVKVFKNGQLLLEGKDYTINYDTAAITFAANIDNRNIEVDYWYKNLSPNPGGGSGQQIDFTSFLHTTGNETKNGILTFNNTTPTSTSGIVLTNSGADTGAKVLDVTVSGAGSGVSIQNTAAGTGIKLSNTGTGTGVHINSSTSATGDPLKVTKDNVIKAKIDSEGIVTAKRFVSEEGTNTKFVKGDGSLDPTTYADDTKVLHRLGNESKDGELKLTHDTSADTVLTITKNNSANCLKLVQNSSSNATTSTIDTSTDNVNRKAISIRKKDVEKAFITHDGNVSGTSFTTLNEKADITDGFLTLAGSAPSDPAPTATTGHAKLYAKTAGTTDLYVMGSDGVEKKIGGEVDLSGKENTITPGNNTQYFRGDKTWQTLDKTAVGLSNVDNTSDLNKPVSTATQTALNAKQATLVSGTNIKTVNGTSILGSGDITISGGGTTITGTANKLAKFNSTGNNVNDSQIIDNGTNAGIGTFAPTAKWEIDSGLNANSGLKLTRIPNTSSPIDETLLTVSNGINLYSSAFDATGNLYVGYSNGEIHKITPQKTETLFGTNHSSASTGVIFLTVDSSNNVYAANYTNSVITKTNSAGATTVVGVGPQNIREIVVDANGNIFIVNQTLNIYKLTSDGVLSIFATTEFSASSILLAGGTFYIHSYINKLIYKVNSSGNATILATNVGSLTNIALNGNFIYGGDYNSPKISRISLNGNVETFNTVGTHNSVSAGSDGNAYFMQFNSTSLTKLAPNGNLSTVYMYSDKANGIVKINSLGNIHVITNTGVFRKLAAGDSIKVLKTDSTGLVGKTTYLEDVQYLKASDVDVNNIMLRTNIKTINGISLLGAGDISTASASGEPSQITITTSASVTTDTQDANGKKQLGKNVIINNGTSAINITVNGGTDFNASYLKHGTGAITFVQAAGRTLVQVNATAALNGAPGSTATISSIGTTDYLRISNV</sequence>
<dbReference type="GO" id="GO:0016829">
    <property type="term" value="F:lyase activity"/>
    <property type="evidence" value="ECO:0007669"/>
    <property type="project" value="UniProtKB-KW"/>
</dbReference>
<reference evidence="1" key="1">
    <citation type="submission" date="2022-09" db="EMBL/GenBank/DDBJ databases">
        <authorList>
            <person name="Duchaud E."/>
        </authorList>
    </citation>
    <scope>NUCLEOTIDE SEQUENCE</scope>
    <source>
        <strain evidence="1">TRV642</strain>
    </source>
</reference>
<proteinExistence type="predicted"/>
<name>A0A9W4TNA2_9FLAO</name>
<evidence type="ECO:0000313" key="2">
    <source>
        <dbReference type="Proteomes" id="UP001152749"/>
    </source>
</evidence>
<keyword evidence="1" id="KW-0456">Lyase</keyword>